<dbReference type="EMBL" id="BMKR01000015">
    <property type="protein sequence ID" value="GGF88200.1"/>
    <property type="molecule type" value="Genomic_DNA"/>
</dbReference>
<evidence type="ECO:0000313" key="2">
    <source>
        <dbReference type="EMBL" id="GGF88200.1"/>
    </source>
</evidence>
<sequence>MTGKKVYFVFLTIFMIGSILFLPPSKSSANSGETIPIEIVKQVIEADIKSFTPDHEFFGIWDHVNIIHSADLYDIHDNIMGYYFLLQDNQKNVGYYITGARYDITPILEYSNAPFKDNLKAQHEGKKIYYFGGENQAFAYNAKELTDQVETEIKKYNEKLSLNKSSSESALDLTTVLNDLEMNQDENSQILWKQYLTSGDNSLMAYPTSYYLNVPHIYQYQTGINHDDSACGPSSLAMAIQYLSSIGLSVHDKTYFDNSEVDMVNGFYNFLGTSIFGTTAGNMSYLTSQLLNMHMNGWQATSIDADDSGSIASFQDRVVSSRPPLVMWDTLGIFPWLDPDVTWHWQTGTGYRTTNGVFEFGVKDPSSSSSATKYYSWTANDNGFLFVSYKQ</sequence>
<reference evidence="2" key="2">
    <citation type="submission" date="2020-09" db="EMBL/GenBank/DDBJ databases">
        <authorList>
            <person name="Sun Q."/>
            <person name="Zhou Y."/>
        </authorList>
    </citation>
    <scope>NUCLEOTIDE SEQUENCE</scope>
    <source>
        <strain evidence="2">CGMCC 1.16134</strain>
    </source>
</reference>
<protein>
    <recommendedName>
        <fullName evidence="4">Peptidase C39-like domain-containing protein</fullName>
    </recommendedName>
</protein>
<keyword evidence="1" id="KW-0472">Membrane</keyword>
<evidence type="ECO:0000256" key="1">
    <source>
        <dbReference type="SAM" id="Phobius"/>
    </source>
</evidence>
<feature type="transmembrane region" description="Helical" evidence="1">
    <location>
        <begin position="6"/>
        <end position="22"/>
    </location>
</feature>
<dbReference type="RefSeq" id="WP_189027417.1">
    <property type="nucleotide sequence ID" value="NZ_BMKR01000015.1"/>
</dbReference>
<evidence type="ECO:0008006" key="4">
    <source>
        <dbReference type="Google" id="ProtNLM"/>
    </source>
</evidence>
<gene>
    <name evidence="2" type="ORF">GCM10010912_36840</name>
</gene>
<name>A0A917FLU7_9BACL</name>
<keyword evidence="1" id="KW-1133">Transmembrane helix</keyword>
<dbReference type="AlphaFoldDB" id="A0A917FLU7"/>
<comment type="caution">
    <text evidence="2">The sequence shown here is derived from an EMBL/GenBank/DDBJ whole genome shotgun (WGS) entry which is preliminary data.</text>
</comment>
<accession>A0A917FLU7</accession>
<proteinExistence type="predicted"/>
<organism evidence="2 3">
    <name type="scientific">Paenibacillus albidus</name>
    <dbReference type="NCBI Taxonomy" id="2041023"/>
    <lineage>
        <taxon>Bacteria</taxon>
        <taxon>Bacillati</taxon>
        <taxon>Bacillota</taxon>
        <taxon>Bacilli</taxon>
        <taxon>Bacillales</taxon>
        <taxon>Paenibacillaceae</taxon>
        <taxon>Paenibacillus</taxon>
    </lineage>
</organism>
<keyword evidence="3" id="KW-1185">Reference proteome</keyword>
<evidence type="ECO:0000313" key="3">
    <source>
        <dbReference type="Proteomes" id="UP000637643"/>
    </source>
</evidence>
<dbReference type="Proteomes" id="UP000637643">
    <property type="component" value="Unassembled WGS sequence"/>
</dbReference>
<reference evidence="2" key="1">
    <citation type="journal article" date="2014" name="Int. J. Syst. Evol. Microbiol.">
        <title>Complete genome sequence of Corynebacterium casei LMG S-19264T (=DSM 44701T), isolated from a smear-ripened cheese.</title>
        <authorList>
            <consortium name="US DOE Joint Genome Institute (JGI-PGF)"/>
            <person name="Walter F."/>
            <person name="Albersmeier A."/>
            <person name="Kalinowski J."/>
            <person name="Ruckert C."/>
        </authorList>
    </citation>
    <scope>NUCLEOTIDE SEQUENCE</scope>
    <source>
        <strain evidence="2">CGMCC 1.16134</strain>
    </source>
</reference>
<keyword evidence="1" id="KW-0812">Transmembrane</keyword>